<accession>A0A8J2RZ10</accession>
<keyword evidence="1" id="KW-0812">Transmembrane</keyword>
<dbReference type="AlphaFoldDB" id="A0A8J2RZ10"/>
<keyword evidence="3" id="KW-1185">Reference proteome</keyword>
<feature type="transmembrane region" description="Helical" evidence="1">
    <location>
        <begin position="212"/>
        <end position="230"/>
    </location>
</feature>
<evidence type="ECO:0008006" key="4">
    <source>
        <dbReference type="Google" id="ProtNLM"/>
    </source>
</evidence>
<keyword evidence="1" id="KW-0472">Membrane</keyword>
<feature type="transmembrane region" description="Helical" evidence="1">
    <location>
        <begin position="236"/>
        <end position="253"/>
    </location>
</feature>
<reference evidence="2" key="1">
    <citation type="submission" date="2021-11" db="EMBL/GenBank/DDBJ databases">
        <authorList>
            <person name="Schell T."/>
        </authorList>
    </citation>
    <scope>NUCLEOTIDE SEQUENCE</scope>
    <source>
        <strain evidence="2">M5</strain>
    </source>
</reference>
<dbReference type="OrthoDB" id="5512589at2759"/>
<comment type="caution">
    <text evidence="2">The sequence shown here is derived from an EMBL/GenBank/DDBJ whole genome shotgun (WGS) entry which is preliminary data.</text>
</comment>
<sequence length="258" mass="29876">MTGGVIYFFFVFPLFTVFYHHQQQDPSISRTTAEMIISSTWFEKTPQERIDILFEVKNNISEKDKSQCLVERNRSYYYPGVENYCTRYMVARFGMSPLAGDESLKPEYGPVYNDVTSFNYPITVPACRHAAADVDNRKSLFIAVMSAPGDFAKRNIIRRTWRNHYQQHKSLGLIDTAGFAFILAMTKENVTQKQIDKERAKLMEILFKWTKYRLLTLLLVSYVLAVRKLGPNYPRFIALLYILSTFGVSDWLLSCTCG</sequence>
<evidence type="ECO:0000256" key="1">
    <source>
        <dbReference type="SAM" id="Phobius"/>
    </source>
</evidence>
<evidence type="ECO:0000313" key="2">
    <source>
        <dbReference type="EMBL" id="CAH0111710.1"/>
    </source>
</evidence>
<feature type="transmembrane region" description="Helical" evidence="1">
    <location>
        <begin position="6"/>
        <end position="21"/>
    </location>
</feature>
<organism evidence="2 3">
    <name type="scientific">Daphnia galeata</name>
    <dbReference type="NCBI Taxonomy" id="27404"/>
    <lineage>
        <taxon>Eukaryota</taxon>
        <taxon>Metazoa</taxon>
        <taxon>Ecdysozoa</taxon>
        <taxon>Arthropoda</taxon>
        <taxon>Crustacea</taxon>
        <taxon>Branchiopoda</taxon>
        <taxon>Diplostraca</taxon>
        <taxon>Cladocera</taxon>
        <taxon>Anomopoda</taxon>
        <taxon>Daphniidae</taxon>
        <taxon>Daphnia</taxon>
    </lineage>
</organism>
<dbReference type="Proteomes" id="UP000789390">
    <property type="component" value="Unassembled WGS sequence"/>
</dbReference>
<name>A0A8J2RZ10_9CRUS</name>
<evidence type="ECO:0000313" key="3">
    <source>
        <dbReference type="Proteomes" id="UP000789390"/>
    </source>
</evidence>
<proteinExistence type="predicted"/>
<keyword evidence="1" id="KW-1133">Transmembrane helix</keyword>
<protein>
    <recommendedName>
        <fullName evidence="4">Hexosyltransferase</fullName>
    </recommendedName>
</protein>
<dbReference type="EMBL" id="CAKKLH010000315">
    <property type="protein sequence ID" value="CAH0111710.1"/>
    <property type="molecule type" value="Genomic_DNA"/>
</dbReference>
<gene>
    <name evidence="2" type="ORF">DGAL_LOCUS15364</name>
</gene>